<accession>A0ABV4VAA7</accession>
<dbReference type="RefSeq" id="WP_373956511.1">
    <property type="nucleotide sequence ID" value="NZ_JBHDLN010000023.1"/>
</dbReference>
<dbReference type="InterPro" id="IPR036661">
    <property type="entry name" value="Luciferase-like_sf"/>
</dbReference>
<feature type="domain" description="Luciferase-like" evidence="3">
    <location>
        <begin position="61"/>
        <end position="374"/>
    </location>
</feature>
<gene>
    <name evidence="4" type="ORF">ACEU3E_30635</name>
</gene>
<dbReference type="Proteomes" id="UP001575622">
    <property type="component" value="Unassembled WGS sequence"/>
</dbReference>
<dbReference type="PANTHER" id="PTHR30137">
    <property type="entry name" value="LUCIFERASE-LIKE MONOOXYGENASE"/>
    <property type="match status" value="1"/>
</dbReference>
<keyword evidence="5" id="KW-1185">Reference proteome</keyword>
<name>A0ABV4VAA7_9BACL</name>
<evidence type="ECO:0000256" key="2">
    <source>
        <dbReference type="ARBA" id="ARBA00023033"/>
    </source>
</evidence>
<protein>
    <submittedName>
        <fullName evidence="4">MupA/Atu3671 family FMN-dependent luciferase-like monooxygenase</fullName>
    </submittedName>
</protein>
<evidence type="ECO:0000313" key="4">
    <source>
        <dbReference type="EMBL" id="MFB0846561.1"/>
    </source>
</evidence>
<reference evidence="4 5" key="1">
    <citation type="submission" date="2024-09" db="EMBL/GenBank/DDBJ databases">
        <authorList>
            <person name="Makale K.P.P."/>
            <person name="Makhzoum A."/>
            <person name="Rantong G."/>
            <person name="Rahube T.O."/>
        </authorList>
    </citation>
    <scope>NUCLEOTIDE SEQUENCE [LARGE SCALE GENOMIC DNA]</scope>
    <source>
        <strain evidence="4 5">KM_D13</strain>
    </source>
</reference>
<dbReference type="EMBL" id="JBHDLN010000023">
    <property type="protein sequence ID" value="MFB0846561.1"/>
    <property type="molecule type" value="Genomic_DNA"/>
</dbReference>
<keyword evidence="2" id="KW-0503">Monooxygenase</keyword>
<evidence type="ECO:0000313" key="5">
    <source>
        <dbReference type="Proteomes" id="UP001575622"/>
    </source>
</evidence>
<organism evidence="4 5">
    <name type="scientific">Paenibacillus oleatilyticus</name>
    <dbReference type="NCBI Taxonomy" id="2594886"/>
    <lineage>
        <taxon>Bacteria</taxon>
        <taxon>Bacillati</taxon>
        <taxon>Bacillota</taxon>
        <taxon>Bacilli</taxon>
        <taxon>Bacillales</taxon>
        <taxon>Paenibacillaceae</taxon>
        <taxon>Paenibacillus</taxon>
    </lineage>
</organism>
<dbReference type="InterPro" id="IPR024011">
    <property type="entry name" value="Biosynth_lucif-like_mOase_dom"/>
</dbReference>
<dbReference type="InterPro" id="IPR050766">
    <property type="entry name" value="Bact_Lucif_Oxidored"/>
</dbReference>
<dbReference type="Gene3D" id="3.20.20.30">
    <property type="entry name" value="Luciferase-like domain"/>
    <property type="match status" value="1"/>
</dbReference>
<sequence length="412" mass="46199">MSGIQDRLAALSPEQRALLERRLKQQGIAAPDTASGAKPGRGQAAAEAAFVPKRRRSEAAMDFSLFFFSGDGSTTDRHKYGLLMECAAFADRHRFKAVWTPERHFEEFGGLYPNPSVLSAALAAVTERVELRAGSVVLPLHHPVRFVEEWSVVDNLSDGRVSVAFATGWHPADFILAPMQDPDYYVRRKEELFKSVEQVRALWSGEEVPFTDASGTVHRIKTLPRPIQSELNLWIATNGNEETYRQAAEIGAGILTGILGNGFAELEGKIERYREALLRHGYDPQTKKVAVMLHTCLGENDEAVRAKVERPLKEYLKTFLSQQRQILADYDGMTDADFEAIVSRAFDKYYRESSLLGTPDKCVKLVETLRDIGVGEIACLIDFGVDRETVMESLVWLSELQRKFAYDKELIP</sequence>
<dbReference type="PANTHER" id="PTHR30137:SF8">
    <property type="entry name" value="BLR5498 PROTEIN"/>
    <property type="match status" value="1"/>
</dbReference>
<proteinExistence type="predicted"/>
<evidence type="ECO:0000259" key="3">
    <source>
        <dbReference type="Pfam" id="PF00296"/>
    </source>
</evidence>
<dbReference type="NCBIfam" id="TIGR04020">
    <property type="entry name" value="seco_metab_LLM"/>
    <property type="match status" value="1"/>
</dbReference>
<dbReference type="Pfam" id="PF00296">
    <property type="entry name" value="Bac_luciferase"/>
    <property type="match status" value="1"/>
</dbReference>
<evidence type="ECO:0000256" key="1">
    <source>
        <dbReference type="ARBA" id="ARBA00023002"/>
    </source>
</evidence>
<dbReference type="SUPFAM" id="SSF51679">
    <property type="entry name" value="Bacterial luciferase-like"/>
    <property type="match status" value="1"/>
</dbReference>
<keyword evidence="1" id="KW-0560">Oxidoreductase</keyword>
<comment type="caution">
    <text evidence="4">The sequence shown here is derived from an EMBL/GenBank/DDBJ whole genome shotgun (WGS) entry which is preliminary data.</text>
</comment>
<dbReference type="InterPro" id="IPR011251">
    <property type="entry name" value="Luciferase-like_dom"/>
</dbReference>